<dbReference type="InterPro" id="IPR035445">
    <property type="entry name" value="GYF-like_dom_sf"/>
</dbReference>
<sequence length="1694" mass="188697">MADGKLDLPDDLLSAKTVVDQHPSVKDEAWGGTGEEKSLMGLLDESKDQVTSESSIPLSPQWLYAKPIDPKTLTTGMSGDMRAPNPLPHGNITDPNPKDSWRLDGSLDKKDWRKTVPDVESSRRWREEERETGLLGRRDRRKGVDPISSRDSSENRTLSSSDRWNDPSNRNSGHESRRDSKWSSRWGPEDKERDSRTEKRTDAEKEDTQIDRHVSANRAASERDNDSRDKWRPRRPMDVHVGGSAAYRAAPGFGPDRGRVEGSNVRFAPGRGRPTINGSLKIGKPPSVSVIGSVAVDKLSAAASTYCYPRGKLLDIYRKKKTLPSFEAVPDEMDHVSPITLVDAVEPLAFVAPDAEEEVVLGDIWKGKIRGSGVSQNSFRDKNVASNDNYTGFGDMNFNEEKLSSSINTEECVKSLEKAAVNNTCQGDGAGAGDTSDPQAVIAKEKDAFKEGEGTFMTGTTDGLIPSVIKKHDISSLEEIGGSNNSFNELEFSKNQQVEALILSKHSKVEDIEPTTSFQVGNRLPDDSSSLFDFTSVQQTSNNGQFLLKSNNEAHIVMPPEDLSLFYLDPQGVIQGPYMGIDIITWFEQGYFGTDLPVRLSDASPGSPFQELGEVMPQLTIISGSSPTTNLVTALQPSDAVAGSLEESVVSPVLGPDFKGSAIVNNQQLVATGLQASSSVNFQSGISNHDYHSELQFSDDQSFQNLAAQEEEIVFPGRPASSSANHSRISAADIHSSFSSPASHYSLTNEFSDTSMSRHQDDDKLHPFGLLMSELRDSSHLRRSQSSNIASSIGDQGQYMDSLLEKDATSVNQSSLGTMVGQPSFVETWSEDQRKNTVYKPNIQCGSSDEHHLFRREQDLNAFDLEQFHQKNFLSPYPFSHSTDLGMEKVPGFALSQSKNLNMQQSVHHPVADMEQLLELELQQQRHLELQQQRHLELQQQRQLELQQQQQRQLELQHQRHLELQQQRLHELQQLRHLELQKQRHLELQKQRHLELQQQQRHLELQQQHRLLQQQQQQQQQQQLLLEQLLQHQMSEPGYGQLNVDPMRENLHDQVQLRMHLLHDLQQNSHTRHIDPSLEQIIQAKIGQSALHGQPADLLDLISQAKHGNILSSEQQLLFQQESLQAQQSMGLRQQFGMEGDRHIPGPWLADETGQFARNPSGQHQAHSAGFGASDFYQQRQRHSSHEEQFSHHNWNNTLQERHQRAFYEPSSMALDRSMSHPSAVNPGMNLDNINGRAQGPDFPDRHLYTYASNQLGSFSSGIPPHSRQVSDEFFASHPDMTESHSYGNNGMLENSWLEKQMQKSNLKAERQRQEPEVNMTYADSSMWASAGDDDEHPKQLLMDLRQNLGIQSMQSSEVDYQHRTSSSSSKTRESFWPISESQPSNLPFNHLPDQEVGVNSSFMEGCQNANSNAQYKHSGNTLLRRSTSGASIEQSFLSGTVEHSSSIGTDKELSEHEGTKVKRHGSKGTSRSVLEIKDDLVEQAENVLDGGELSLNAHSRHSSLSTAGGNGGLYSYEIGLEKSLGEISYDRLPAVFPKGHDSDLNQRLPVSRSSSFQDVLPQPTSASFVKQKSSTTTLASDEAKRDYVSNPVESRGPETQASSKKDLRFRRTSSCSDAAVSETSFMAMLKKPAPLESDPSNGGVGLESSDCGAPAGRSGKKKGKKGRQIDPALLGFKVSSNRIMMGEIQRLED</sequence>
<comment type="caution">
    <text evidence="4">The sequence shown here is derived from an EMBL/GenBank/DDBJ whole genome shotgun (WGS) entry which is preliminary data.</text>
</comment>
<dbReference type="SUPFAM" id="SSF55277">
    <property type="entry name" value="GYF domain"/>
    <property type="match status" value="1"/>
</dbReference>
<protein>
    <recommendedName>
        <fullName evidence="3">GYF domain-containing protein</fullName>
    </recommendedName>
</protein>
<feature type="compositionally biased region" description="Polar residues" evidence="2">
    <location>
        <begin position="155"/>
        <end position="171"/>
    </location>
</feature>
<feature type="region of interest" description="Disordered" evidence="2">
    <location>
        <begin position="1555"/>
        <end position="1613"/>
    </location>
</feature>
<name>A0AAE0DRX4_9ROSI</name>
<proteinExistence type="predicted"/>
<dbReference type="PROSITE" id="PS50829">
    <property type="entry name" value="GYF"/>
    <property type="match status" value="1"/>
</dbReference>
<dbReference type="EMBL" id="JANJYJ010000010">
    <property type="protein sequence ID" value="KAK3183843.1"/>
    <property type="molecule type" value="Genomic_DNA"/>
</dbReference>
<dbReference type="CDD" id="cd00072">
    <property type="entry name" value="GYF"/>
    <property type="match status" value="1"/>
</dbReference>
<keyword evidence="1" id="KW-0175">Coiled coil</keyword>
<accession>A0AAE0DRX4</accession>
<dbReference type="Proteomes" id="UP001281410">
    <property type="component" value="Unassembled WGS sequence"/>
</dbReference>
<organism evidence="4 5">
    <name type="scientific">Dipteronia sinensis</name>
    <dbReference type="NCBI Taxonomy" id="43782"/>
    <lineage>
        <taxon>Eukaryota</taxon>
        <taxon>Viridiplantae</taxon>
        <taxon>Streptophyta</taxon>
        <taxon>Embryophyta</taxon>
        <taxon>Tracheophyta</taxon>
        <taxon>Spermatophyta</taxon>
        <taxon>Magnoliopsida</taxon>
        <taxon>eudicotyledons</taxon>
        <taxon>Gunneridae</taxon>
        <taxon>Pentapetalae</taxon>
        <taxon>rosids</taxon>
        <taxon>malvids</taxon>
        <taxon>Sapindales</taxon>
        <taxon>Sapindaceae</taxon>
        <taxon>Hippocastanoideae</taxon>
        <taxon>Acereae</taxon>
        <taxon>Dipteronia</taxon>
    </lineage>
</organism>
<evidence type="ECO:0000256" key="1">
    <source>
        <dbReference type="SAM" id="Coils"/>
    </source>
</evidence>
<feature type="compositionally biased region" description="Polar residues" evidence="2">
    <location>
        <begin position="1438"/>
        <end position="1449"/>
    </location>
</feature>
<dbReference type="Pfam" id="PF02213">
    <property type="entry name" value="GYF"/>
    <property type="match status" value="1"/>
</dbReference>
<dbReference type="SMART" id="SM00444">
    <property type="entry name" value="GYF"/>
    <property type="match status" value="1"/>
</dbReference>
<feature type="domain" description="GYF" evidence="3">
    <location>
        <begin position="562"/>
        <end position="613"/>
    </location>
</feature>
<evidence type="ECO:0000259" key="3">
    <source>
        <dbReference type="PROSITE" id="PS50829"/>
    </source>
</evidence>
<dbReference type="PANTHER" id="PTHR46992">
    <property type="entry name" value="GYF DOMAIN-CONTAINING PROTEIN"/>
    <property type="match status" value="1"/>
</dbReference>
<evidence type="ECO:0000313" key="5">
    <source>
        <dbReference type="Proteomes" id="UP001281410"/>
    </source>
</evidence>
<feature type="compositionally biased region" description="Polar residues" evidence="2">
    <location>
        <begin position="1555"/>
        <end position="1580"/>
    </location>
</feature>
<dbReference type="InterPro" id="IPR003169">
    <property type="entry name" value="GYF"/>
</dbReference>
<dbReference type="PANTHER" id="PTHR46992:SF1">
    <property type="entry name" value="GYF DOMAIN-CONTAINING PROTEIN"/>
    <property type="match status" value="1"/>
</dbReference>
<reference evidence="4" key="1">
    <citation type="journal article" date="2023" name="Plant J.">
        <title>Genome sequences and population genomics provide insights into the demographic history, inbreeding, and mutation load of two 'living fossil' tree species of Dipteronia.</title>
        <authorList>
            <person name="Feng Y."/>
            <person name="Comes H.P."/>
            <person name="Chen J."/>
            <person name="Zhu S."/>
            <person name="Lu R."/>
            <person name="Zhang X."/>
            <person name="Li P."/>
            <person name="Qiu J."/>
            <person name="Olsen K.M."/>
            <person name="Qiu Y."/>
        </authorList>
    </citation>
    <scope>NUCLEOTIDE SEQUENCE</scope>
    <source>
        <strain evidence="4">NBL</strain>
    </source>
</reference>
<feature type="region of interest" description="Disordered" evidence="2">
    <location>
        <begin position="1355"/>
        <end position="1389"/>
    </location>
</feature>
<evidence type="ECO:0000256" key="2">
    <source>
        <dbReference type="SAM" id="MobiDB-lite"/>
    </source>
</evidence>
<feature type="region of interest" description="Disordered" evidence="2">
    <location>
        <begin position="70"/>
        <end position="262"/>
    </location>
</feature>
<feature type="compositionally biased region" description="Basic and acidic residues" evidence="2">
    <location>
        <begin position="1450"/>
        <end position="1461"/>
    </location>
</feature>
<keyword evidence="5" id="KW-1185">Reference proteome</keyword>
<feature type="coiled-coil region" evidence="1">
    <location>
        <begin position="986"/>
        <end position="1032"/>
    </location>
</feature>
<feature type="region of interest" description="Disordered" evidence="2">
    <location>
        <begin position="1438"/>
        <end position="1471"/>
    </location>
</feature>
<feature type="region of interest" description="Disordered" evidence="2">
    <location>
        <begin position="1633"/>
        <end position="1670"/>
    </location>
</feature>
<gene>
    <name evidence="4" type="ORF">Dsin_031129</name>
</gene>
<feature type="compositionally biased region" description="Basic and acidic residues" evidence="2">
    <location>
        <begin position="172"/>
        <end position="238"/>
    </location>
</feature>
<evidence type="ECO:0000313" key="4">
    <source>
        <dbReference type="EMBL" id="KAK3183843.1"/>
    </source>
</evidence>
<feature type="compositionally biased region" description="Basic and acidic residues" evidence="2">
    <location>
        <begin position="96"/>
        <end position="132"/>
    </location>
</feature>
<dbReference type="Gene3D" id="3.30.1490.40">
    <property type="match status" value="1"/>
</dbReference>